<dbReference type="RefSeq" id="WP_155336778.1">
    <property type="nucleotide sequence ID" value="NZ_BAAABN010000014.1"/>
</dbReference>
<comment type="caution">
    <text evidence="5">The sequence shown here is derived from an EMBL/GenBank/DDBJ whole genome shotgun (WGS) entry which is preliminary data.</text>
</comment>
<evidence type="ECO:0000259" key="3">
    <source>
        <dbReference type="Pfam" id="PF00534"/>
    </source>
</evidence>
<evidence type="ECO:0000256" key="2">
    <source>
        <dbReference type="ARBA" id="ARBA00022679"/>
    </source>
</evidence>
<name>A0A5M3VV28_9ACTN</name>
<dbReference type="SUPFAM" id="SSF53756">
    <property type="entry name" value="UDP-Glycosyltransferase/glycogen phosphorylase"/>
    <property type="match status" value="1"/>
</dbReference>
<feature type="domain" description="Glycosyltransferase subfamily 4-like N-terminal" evidence="4">
    <location>
        <begin position="15"/>
        <end position="115"/>
    </location>
</feature>
<evidence type="ECO:0000313" key="5">
    <source>
        <dbReference type="EMBL" id="GES00426.1"/>
    </source>
</evidence>
<dbReference type="EMBL" id="BLAD01000045">
    <property type="protein sequence ID" value="GES00426.1"/>
    <property type="molecule type" value="Genomic_DNA"/>
</dbReference>
<feature type="domain" description="Glycosyl transferase family 1" evidence="3">
    <location>
        <begin position="174"/>
        <end position="329"/>
    </location>
</feature>
<keyword evidence="1" id="KW-0328">Glycosyltransferase</keyword>
<gene>
    <name evidence="5" type="ORF">Acor_24900</name>
</gene>
<dbReference type="Pfam" id="PF13439">
    <property type="entry name" value="Glyco_transf_4"/>
    <property type="match status" value="1"/>
</dbReference>
<dbReference type="PANTHER" id="PTHR12526">
    <property type="entry name" value="GLYCOSYLTRANSFERASE"/>
    <property type="match status" value="1"/>
</dbReference>
<reference evidence="5 6" key="1">
    <citation type="submission" date="2019-10" db="EMBL/GenBank/DDBJ databases">
        <title>Whole genome shotgun sequence of Acrocarpospora corrugata NBRC 13972.</title>
        <authorList>
            <person name="Ichikawa N."/>
            <person name="Kimura A."/>
            <person name="Kitahashi Y."/>
            <person name="Komaki H."/>
            <person name="Oguchi A."/>
        </authorList>
    </citation>
    <scope>NUCLEOTIDE SEQUENCE [LARGE SCALE GENOMIC DNA]</scope>
    <source>
        <strain evidence="5 6">NBRC 13972</strain>
    </source>
</reference>
<keyword evidence="6" id="KW-1185">Reference proteome</keyword>
<proteinExistence type="predicted"/>
<sequence length="352" mass="38365">MSTVVFASMDADTLGGIQRVVHTVAQGLAERGHDVHVVGLHRAADPASYVGFPRYSRHVISPGPEPAWWARRRTAALVGSLEPGFVVMTSPGVVTRMKDLLGLHQGIGQYHGSYAHARACWHYASVKAHYGKLDQAVFLSPDDAWRFAEQALLPNTWDIPNPLADWPAEIAELDRHRVLAVGRLAGVKRFDRLITAFGRTGRSSWELHLVGDGPDEGRLRAHAVAEGVADRVRFRGRIPAAEMAEEYRAASLVALSSDHEGLPLVLAEAASYGLPAVAHDVSGGIRALVRDGETGLLAPPGDVAALTAALGTLMADTRERQRLGAAAREHARQFKLPRVVDRWEELFTHLRR</sequence>
<dbReference type="AlphaFoldDB" id="A0A5M3VV28"/>
<keyword evidence="2" id="KW-0808">Transferase</keyword>
<dbReference type="OrthoDB" id="570545at2"/>
<evidence type="ECO:0000256" key="1">
    <source>
        <dbReference type="ARBA" id="ARBA00022676"/>
    </source>
</evidence>
<evidence type="ECO:0000313" key="6">
    <source>
        <dbReference type="Proteomes" id="UP000334990"/>
    </source>
</evidence>
<dbReference type="InterPro" id="IPR001296">
    <property type="entry name" value="Glyco_trans_1"/>
</dbReference>
<accession>A0A5M3VV28</accession>
<organism evidence="5 6">
    <name type="scientific">Acrocarpospora corrugata</name>
    <dbReference type="NCBI Taxonomy" id="35763"/>
    <lineage>
        <taxon>Bacteria</taxon>
        <taxon>Bacillati</taxon>
        <taxon>Actinomycetota</taxon>
        <taxon>Actinomycetes</taxon>
        <taxon>Streptosporangiales</taxon>
        <taxon>Streptosporangiaceae</taxon>
        <taxon>Acrocarpospora</taxon>
    </lineage>
</organism>
<dbReference type="Pfam" id="PF00534">
    <property type="entry name" value="Glycos_transf_1"/>
    <property type="match status" value="1"/>
</dbReference>
<evidence type="ECO:0008006" key="7">
    <source>
        <dbReference type="Google" id="ProtNLM"/>
    </source>
</evidence>
<dbReference type="GO" id="GO:0016757">
    <property type="term" value="F:glycosyltransferase activity"/>
    <property type="evidence" value="ECO:0007669"/>
    <property type="project" value="UniProtKB-KW"/>
</dbReference>
<protein>
    <recommendedName>
        <fullName evidence="7">Glycosyl transferase family 1</fullName>
    </recommendedName>
</protein>
<dbReference type="Gene3D" id="3.40.50.2000">
    <property type="entry name" value="Glycogen Phosphorylase B"/>
    <property type="match status" value="2"/>
</dbReference>
<dbReference type="Proteomes" id="UP000334990">
    <property type="component" value="Unassembled WGS sequence"/>
</dbReference>
<dbReference type="InterPro" id="IPR028098">
    <property type="entry name" value="Glyco_trans_4-like_N"/>
</dbReference>
<evidence type="ECO:0000259" key="4">
    <source>
        <dbReference type="Pfam" id="PF13439"/>
    </source>
</evidence>